<dbReference type="EMBL" id="JBHTOA010000031">
    <property type="protein sequence ID" value="MFD1399208.1"/>
    <property type="molecule type" value="Genomic_DNA"/>
</dbReference>
<reference evidence="7" key="1">
    <citation type="journal article" date="2019" name="Int. J. Syst. Evol. Microbiol.">
        <title>The Global Catalogue of Microorganisms (GCM) 10K type strain sequencing project: providing services to taxonomists for standard genome sequencing and annotation.</title>
        <authorList>
            <consortium name="The Broad Institute Genomics Platform"/>
            <consortium name="The Broad Institute Genome Sequencing Center for Infectious Disease"/>
            <person name="Wu L."/>
            <person name="Ma J."/>
        </authorList>
    </citation>
    <scope>NUCLEOTIDE SEQUENCE [LARGE SCALE GENOMIC DNA]</scope>
    <source>
        <strain evidence="7">CCM 9110</strain>
    </source>
</reference>
<sequence length="229" mass="24611">MPLAMVFGGGGARGAFQAGAYAALAQTGITPRFMVGTSIGVINALATTKLAGPQLGQWWLTKLPTRMFALGGELPFVPVLKELIQLPRRQAWPVLAVTATKRTRRPHVVTLNQPSAEQLQWLLATTAIPGVYPPVTISGQRYVDGAVCDELPVDLAYDLGATAVIAIEAGGVGARSTRIADFTIKIPPQMPGILDFRRQGRALMLTRGWQAGQKLLKSPEFQAWRAEQA</sequence>
<feature type="active site" description="Proton acceptor" evidence="4">
    <location>
        <position position="144"/>
    </location>
</feature>
<feature type="active site" description="Nucleophile" evidence="4">
    <location>
        <position position="38"/>
    </location>
</feature>
<dbReference type="PANTHER" id="PTHR14226:SF57">
    <property type="entry name" value="BLR7027 PROTEIN"/>
    <property type="match status" value="1"/>
</dbReference>
<dbReference type="InterPro" id="IPR016035">
    <property type="entry name" value="Acyl_Trfase/lysoPLipase"/>
</dbReference>
<feature type="short sequence motif" description="GXSXG" evidence="4">
    <location>
        <begin position="36"/>
        <end position="40"/>
    </location>
</feature>
<name>A0ABW4BH32_9LACO</name>
<feature type="short sequence motif" description="DGA/G" evidence="4">
    <location>
        <begin position="144"/>
        <end position="146"/>
    </location>
</feature>
<dbReference type="InterPro" id="IPR050301">
    <property type="entry name" value="NTE"/>
</dbReference>
<dbReference type="RefSeq" id="WP_204118050.1">
    <property type="nucleotide sequence ID" value="NZ_BOLV01000002.1"/>
</dbReference>
<keyword evidence="3 4" id="KW-0443">Lipid metabolism</keyword>
<feature type="short sequence motif" description="GXGXXG" evidence="4">
    <location>
        <begin position="9"/>
        <end position="14"/>
    </location>
</feature>
<keyword evidence="1 4" id="KW-0378">Hydrolase</keyword>
<dbReference type="Proteomes" id="UP001597199">
    <property type="component" value="Unassembled WGS sequence"/>
</dbReference>
<keyword evidence="7" id="KW-1185">Reference proteome</keyword>
<evidence type="ECO:0000313" key="7">
    <source>
        <dbReference type="Proteomes" id="UP001597199"/>
    </source>
</evidence>
<comment type="caution">
    <text evidence="6">The sequence shown here is derived from an EMBL/GenBank/DDBJ whole genome shotgun (WGS) entry which is preliminary data.</text>
</comment>
<dbReference type="Pfam" id="PF01734">
    <property type="entry name" value="Patatin"/>
    <property type="match status" value="2"/>
</dbReference>
<evidence type="ECO:0000259" key="5">
    <source>
        <dbReference type="PROSITE" id="PS51635"/>
    </source>
</evidence>
<protein>
    <submittedName>
        <fullName evidence="6">Patatin-like phospholipase family protein</fullName>
    </submittedName>
</protein>
<dbReference type="InterPro" id="IPR002641">
    <property type="entry name" value="PNPLA_dom"/>
</dbReference>
<evidence type="ECO:0000256" key="2">
    <source>
        <dbReference type="ARBA" id="ARBA00022963"/>
    </source>
</evidence>
<dbReference type="PROSITE" id="PS51635">
    <property type="entry name" value="PNPLA"/>
    <property type="match status" value="1"/>
</dbReference>
<gene>
    <name evidence="6" type="ORF">ACFQ41_07780</name>
</gene>
<evidence type="ECO:0000256" key="4">
    <source>
        <dbReference type="PROSITE-ProRule" id="PRU01161"/>
    </source>
</evidence>
<keyword evidence="2 4" id="KW-0442">Lipid degradation</keyword>
<organism evidence="6 7">
    <name type="scientific">Lacticaseibacillus suilingensis</name>
    <dbReference type="NCBI Taxonomy" id="2799577"/>
    <lineage>
        <taxon>Bacteria</taxon>
        <taxon>Bacillati</taxon>
        <taxon>Bacillota</taxon>
        <taxon>Bacilli</taxon>
        <taxon>Lactobacillales</taxon>
        <taxon>Lactobacillaceae</taxon>
        <taxon>Lacticaseibacillus</taxon>
    </lineage>
</organism>
<evidence type="ECO:0000256" key="1">
    <source>
        <dbReference type="ARBA" id="ARBA00022801"/>
    </source>
</evidence>
<feature type="domain" description="PNPLA" evidence="5">
    <location>
        <begin position="5"/>
        <end position="157"/>
    </location>
</feature>
<evidence type="ECO:0000313" key="6">
    <source>
        <dbReference type="EMBL" id="MFD1399208.1"/>
    </source>
</evidence>
<dbReference type="SUPFAM" id="SSF52151">
    <property type="entry name" value="FabD/lysophospholipase-like"/>
    <property type="match status" value="1"/>
</dbReference>
<evidence type="ECO:0000256" key="3">
    <source>
        <dbReference type="ARBA" id="ARBA00023098"/>
    </source>
</evidence>
<dbReference type="PANTHER" id="PTHR14226">
    <property type="entry name" value="NEUROPATHY TARGET ESTERASE/SWISS CHEESE D.MELANOGASTER"/>
    <property type="match status" value="1"/>
</dbReference>
<dbReference type="Gene3D" id="3.40.1090.10">
    <property type="entry name" value="Cytosolic phospholipase A2 catalytic domain"/>
    <property type="match status" value="2"/>
</dbReference>
<proteinExistence type="predicted"/>
<accession>A0ABW4BH32</accession>